<dbReference type="SUPFAM" id="SSF52833">
    <property type="entry name" value="Thioredoxin-like"/>
    <property type="match status" value="1"/>
</dbReference>
<dbReference type="InterPro" id="IPR036249">
    <property type="entry name" value="Thioredoxin-like_sf"/>
</dbReference>
<dbReference type="CDD" id="cd03048">
    <property type="entry name" value="GST_N_Ure2p_like"/>
    <property type="match status" value="1"/>
</dbReference>
<sequence>MSAPQHHITLYSHVAGPHGWKIIYVLRELGLDYENPHPDTTKNEHQTAEYKKLNQMGRLPTLVDHKNGDFVVWESNAIVMYLVDMYDKEKKLSVENDKDRHLLLQWMFLQASSQGPTFGQASAGFYPTEATITPPKQQADVRRLLGVLESVLVEREWLVGGKVTVADVSFVSALGFILGKSFDFEKEFPAVYKWHNNTCQLPGVQFGIKEQARLLGH</sequence>
<evidence type="ECO:0000313" key="5">
    <source>
        <dbReference type="EMBL" id="TCD60394.1"/>
    </source>
</evidence>
<dbReference type="SUPFAM" id="SSF47616">
    <property type="entry name" value="GST C-terminal domain-like"/>
    <property type="match status" value="1"/>
</dbReference>
<dbReference type="PANTHER" id="PTHR44051:SF3">
    <property type="entry name" value="TRANSCRIPTIONAL REGULATOR URE2"/>
    <property type="match status" value="1"/>
</dbReference>
<dbReference type="InterPro" id="IPR036282">
    <property type="entry name" value="Glutathione-S-Trfase_C_sf"/>
</dbReference>
<dbReference type="OrthoDB" id="202840at2759"/>
<protein>
    <submittedName>
        <fullName evidence="5">Glutathione S-transferase 2</fullName>
    </submittedName>
</protein>
<reference evidence="5 6" key="1">
    <citation type="submission" date="2018-11" db="EMBL/GenBank/DDBJ databases">
        <title>Genome assembly of Steccherinum ochraceum LE-BIN_3174, the white-rot fungus of the Steccherinaceae family (The Residual Polyporoid clade, Polyporales, Basidiomycota).</title>
        <authorList>
            <person name="Fedorova T.V."/>
            <person name="Glazunova O.A."/>
            <person name="Landesman E.O."/>
            <person name="Moiseenko K.V."/>
            <person name="Psurtseva N.V."/>
            <person name="Savinova O.S."/>
            <person name="Shakhova N.V."/>
            <person name="Tyazhelova T.V."/>
            <person name="Vasina D.V."/>
        </authorList>
    </citation>
    <scope>NUCLEOTIDE SEQUENCE [LARGE SCALE GENOMIC DNA]</scope>
    <source>
        <strain evidence="5 6">LE-BIN_3174</strain>
    </source>
</reference>
<dbReference type="SFLD" id="SFLDS00019">
    <property type="entry name" value="Glutathione_Transferase_(cytos"/>
    <property type="match status" value="1"/>
</dbReference>
<dbReference type="PROSITE" id="PS50405">
    <property type="entry name" value="GST_CTER"/>
    <property type="match status" value="1"/>
</dbReference>
<name>A0A4R0RD47_9APHY</name>
<dbReference type="Proteomes" id="UP000292702">
    <property type="component" value="Unassembled WGS sequence"/>
</dbReference>
<feature type="domain" description="GST N-terminal" evidence="3">
    <location>
        <begin position="6"/>
        <end position="90"/>
    </location>
</feature>
<dbReference type="AlphaFoldDB" id="A0A4R0RD47"/>
<comment type="caution">
    <text evidence="5">The sequence shown here is derived from an EMBL/GenBank/DDBJ whole genome shotgun (WGS) entry which is preliminary data.</text>
</comment>
<proteinExistence type="inferred from homology"/>
<comment type="similarity">
    <text evidence="1 2">Belongs to the GST superfamily.</text>
</comment>
<feature type="domain" description="GST C-terminal" evidence="4">
    <location>
        <begin position="96"/>
        <end position="217"/>
    </location>
</feature>
<dbReference type="EMBL" id="RWJN01000604">
    <property type="protein sequence ID" value="TCD60394.1"/>
    <property type="molecule type" value="Genomic_DNA"/>
</dbReference>
<dbReference type="PROSITE" id="PS50404">
    <property type="entry name" value="GST_NTER"/>
    <property type="match status" value="1"/>
</dbReference>
<evidence type="ECO:0000256" key="1">
    <source>
        <dbReference type="ARBA" id="ARBA00007409"/>
    </source>
</evidence>
<dbReference type="STRING" id="92696.A0A4R0RD47"/>
<dbReference type="Pfam" id="PF02798">
    <property type="entry name" value="GST_N"/>
    <property type="match status" value="1"/>
</dbReference>
<accession>A0A4R0RD47</accession>
<dbReference type="GO" id="GO:0016740">
    <property type="term" value="F:transferase activity"/>
    <property type="evidence" value="ECO:0007669"/>
    <property type="project" value="UniProtKB-KW"/>
</dbReference>
<dbReference type="SFLD" id="SFLDG00358">
    <property type="entry name" value="Main_(cytGST)"/>
    <property type="match status" value="1"/>
</dbReference>
<evidence type="ECO:0000313" key="6">
    <source>
        <dbReference type="Proteomes" id="UP000292702"/>
    </source>
</evidence>
<gene>
    <name evidence="5" type="primary">GST2_31</name>
    <name evidence="5" type="ORF">EIP91_010232</name>
</gene>
<evidence type="ECO:0000259" key="3">
    <source>
        <dbReference type="PROSITE" id="PS50404"/>
    </source>
</evidence>
<evidence type="ECO:0000256" key="2">
    <source>
        <dbReference type="RuleBase" id="RU003494"/>
    </source>
</evidence>
<dbReference type="PANTHER" id="PTHR44051">
    <property type="entry name" value="GLUTATHIONE S-TRANSFERASE-RELATED"/>
    <property type="match status" value="1"/>
</dbReference>
<evidence type="ECO:0000259" key="4">
    <source>
        <dbReference type="PROSITE" id="PS50405"/>
    </source>
</evidence>
<dbReference type="Pfam" id="PF00043">
    <property type="entry name" value="GST_C"/>
    <property type="match status" value="1"/>
</dbReference>
<dbReference type="InterPro" id="IPR004046">
    <property type="entry name" value="GST_C"/>
</dbReference>
<keyword evidence="5" id="KW-0808">Transferase</keyword>
<dbReference type="Gene3D" id="1.20.1050.130">
    <property type="match status" value="1"/>
</dbReference>
<dbReference type="InterPro" id="IPR004045">
    <property type="entry name" value="Glutathione_S-Trfase_N"/>
</dbReference>
<organism evidence="5 6">
    <name type="scientific">Steccherinum ochraceum</name>
    <dbReference type="NCBI Taxonomy" id="92696"/>
    <lineage>
        <taxon>Eukaryota</taxon>
        <taxon>Fungi</taxon>
        <taxon>Dikarya</taxon>
        <taxon>Basidiomycota</taxon>
        <taxon>Agaricomycotina</taxon>
        <taxon>Agaricomycetes</taxon>
        <taxon>Polyporales</taxon>
        <taxon>Steccherinaceae</taxon>
        <taxon>Steccherinum</taxon>
    </lineage>
</organism>
<dbReference type="InterPro" id="IPR010987">
    <property type="entry name" value="Glutathione-S-Trfase_C-like"/>
</dbReference>
<keyword evidence="6" id="KW-1185">Reference proteome</keyword>
<dbReference type="InterPro" id="IPR040079">
    <property type="entry name" value="Glutathione_S-Trfase"/>
</dbReference>